<organism evidence="3 4">
    <name type="scientific">Clarias magur</name>
    <name type="common">Asian catfish</name>
    <name type="synonym">Macropteronotus magur</name>
    <dbReference type="NCBI Taxonomy" id="1594786"/>
    <lineage>
        <taxon>Eukaryota</taxon>
        <taxon>Metazoa</taxon>
        <taxon>Chordata</taxon>
        <taxon>Craniata</taxon>
        <taxon>Vertebrata</taxon>
        <taxon>Euteleostomi</taxon>
        <taxon>Actinopterygii</taxon>
        <taxon>Neopterygii</taxon>
        <taxon>Teleostei</taxon>
        <taxon>Ostariophysi</taxon>
        <taxon>Siluriformes</taxon>
        <taxon>Clariidae</taxon>
        <taxon>Clarias</taxon>
    </lineage>
</organism>
<reference evidence="3" key="1">
    <citation type="submission" date="2020-07" db="EMBL/GenBank/DDBJ databases">
        <title>Clarias magur genome sequencing, assembly and annotation.</title>
        <authorList>
            <person name="Kushwaha B."/>
            <person name="Kumar R."/>
            <person name="Das P."/>
            <person name="Joshi C.G."/>
            <person name="Kumar D."/>
            <person name="Nagpure N.S."/>
            <person name="Pandey M."/>
            <person name="Agarwal S."/>
            <person name="Srivastava S."/>
            <person name="Singh M."/>
            <person name="Sahoo L."/>
            <person name="Jayasankar P."/>
            <person name="Meher P.K."/>
            <person name="Koringa P.G."/>
            <person name="Iquebal M.A."/>
            <person name="Das S.P."/>
            <person name="Bit A."/>
            <person name="Patnaik S."/>
            <person name="Patel N."/>
            <person name="Shah T.M."/>
            <person name="Hinsu A."/>
            <person name="Jena J.K."/>
        </authorList>
    </citation>
    <scope>NUCLEOTIDE SEQUENCE</scope>
    <source>
        <strain evidence="3">CIFAMagur01</strain>
        <tissue evidence="3">Testis</tissue>
    </source>
</reference>
<accession>A0A8J4TFG4</accession>
<name>A0A8J4TFG4_CLAMG</name>
<feature type="region of interest" description="Disordered" evidence="1">
    <location>
        <begin position="1"/>
        <end position="20"/>
    </location>
</feature>
<feature type="non-terminal residue" evidence="3">
    <location>
        <position position="1"/>
    </location>
</feature>
<evidence type="ECO:0000313" key="4">
    <source>
        <dbReference type="Proteomes" id="UP000727407"/>
    </source>
</evidence>
<keyword evidence="2" id="KW-0812">Transmembrane</keyword>
<dbReference type="AlphaFoldDB" id="A0A8J4TFG4"/>
<gene>
    <name evidence="3" type="ORF">DAT39_015894</name>
</gene>
<keyword evidence="4" id="KW-1185">Reference proteome</keyword>
<protein>
    <submittedName>
        <fullName evidence="3">Uncharacterized protein</fullName>
    </submittedName>
</protein>
<dbReference type="Proteomes" id="UP000727407">
    <property type="component" value="Unassembled WGS sequence"/>
</dbReference>
<dbReference type="OrthoDB" id="8943878at2759"/>
<sequence>MAENMPGPLSSVLYRNSTEEDRESRDVVYECKVFNITMLSLSLCVLTVTAITCCVSHLNRW</sequence>
<comment type="caution">
    <text evidence="3">The sequence shown here is derived from an EMBL/GenBank/DDBJ whole genome shotgun (WGS) entry which is preliminary data.</text>
</comment>
<evidence type="ECO:0000256" key="1">
    <source>
        <dbReference type="SAM" id="MobiDB-lite"/>
    </source>
</evidence>
<keyword evidence="2" id="KW-1133">Transmembrane helix</keyword>
<evidence type="ECO:0000256" key="2">
    <source>
        <dbReference type="SAM" id="Phobius"/>
    </source>
</evidence>
<proteinExistence type="predicted"/>
<keyword evidence="2" id="KW-0472">Membrane</keyword>
<dbReference type="EMBL" id="QNUK01000377">
    <property type="protein sequence ID" value="KAF5894400.1"/>
    <property type="molecule type" value="Genomic_DNA"/>
</dbReference>
<feature type="transmembrane region" description="Helical" evidence="2">
    <location>
        <begin position="33"/>
        <end position="58"/>
    </location>
</feature>
<evidence type="ECO:0000313" key="3">
    <source>
        <dbReference type="EMBL" id="KAF5894400.1"/>
    </source>
</evidence>